<proteinExistence type="inferred from homology"/>
<keyword evidence="3" id="KW-0326">Glycosidase</keyword>
<evidence type="ECO:0000256" key="3">
    <source>
        <dbReference type="ARBA" id="ARBA00023295"/>
    </source>
</evidence>
<dbReference type="EMBL" id="CAESAO010000099">
    <property type="protein sequence ID" value="CAB4345404.1"/>
    <property type="molecule type" value="Genomic_DNA"/>
</dbReference>
<protein>
    <submittedName>
        <fullName evidence="4">Unannotated protein</fullName>
    </submittedName>
</protein>
<sequence length="531" mass="57581">MTITWGPLSPARIAATAVVVVALLALPAVGTAQQPTGGAMPKGFLWGTAIAGFQSEMGKGRDTDRTSDWWAWVHDKGNIASGTVSGEMPENGPGFWSKYTDDIKLARGGLGANLFRMGLEWSRLFPKQPTNLPAGAATSPEMLRALDRQADPKAVSRYRAILKSIRANKMSPFVTLNHFTLPGWIHDPLAVHAALAGRDPNAELPPMQRAGWLDSATVAEFERYSAWAAWRFGDLVDRWAPINEPMVVTTNGFVNIPGVVSGNFPPGVYSFTAAVTAIGNLEAANSVAYQVVKKLDPSSKVGLVQSMIAFTPTDPSSTADVAATEHADYLFNRVFLEAAVRGDFDANADGVISADEHAVHGRRADFVGVNYYFRGRATGLGASITPRIPVLDFLPATTYRWQRAPTAAPCPTVCSDFGSEIFPAGFRQVLKTAGSYKLPVIVTESGIADAKDRLRPAYLRDHFRQMRASIVSKEANVIGWIGWSLTDNFEWVSGYAPKFGLYSFNSKTLVRTPRSASVKLVKRAMTTNRVP</sequence>
<keyword evidence="2" id="KW-0378">Hydrolase</keyword>
<dbReference type="PRINTS" id="PR00131">
    <property type="entry name" value="GLHYDRLASE1"/>
</dbReference>
<dbReference type="InterPro" id="IPR001360">
    <property type="entry name" value="Glyco_hydro_1"/>
</dbReference>
<dbReference type="AlphaFoldDB" id="A0A6J5ZRP4"/>
<dbReference type="SUPFAM" id="SSF51445">
    <property type="entry name" value="(Trans)glycosidases"/>
    <property type="match status" value="1"/>
</dbReference>
<evidence type="ECO:0000256" key="1">
    <source>
        <dbReference type="ARBA" id="ARBA00010838"/>
    </source>
</evidence>
<evidence type="ECO:0000313" key="4">
    <source>
        <dbReference type="EMBL" id="CAB4345404.1"/>
    </source>
</evidence>
<reference evidence="4" key="1">
    <citation type="submission" date="2020-05" db="EMBL/GenBank/DDBJ databases">
        <authorList>
            <person name="Chiriac C."/>
            <person name="Salcher M."/>
            <person name="Ghai R."/>
            <person name="Kavagutti S V."/>
        </authorList>
    </citation>
    <scope>NUCLEOTIDE SEQUENCE</scope>
</reference>
<organism evidence="4">
    <name type="scientific">freshwater metagenome</name>
    <dbReference type="NCBI Taxonomy" id="449393"/>
    <lineage>
        <taxon>unclassified sequences</taxon>
        <taxon>metagenomes</taxon>
        <taxon>ecological metagenomes</taxon>
    </lineage>
</organism>
<dbReference type="GO" id="GO:0005975">
    <property type="term" value="P:carbohydrate metabolic process"/>
    <property type="evidence" value="ECO:0007669"/>
    <property type="project" value="InterPro"/>
</dbReference>
<dbReference type="InterPro" id="IPR017853">
    <property type="entry name" value="GH"/>
</dbReference>
<dbReference type="PANTHER" id="PTHR10353">
    <property type="entry name" value="GLYCOSYL HYDROLASE"/>
    <property type="match status" value="1"/>
</dbReference>
<dbReference type="Pfam" id="PF00232">
    <property type="entry name" value="Glyco_hydro_1"/>
    <property type="match status" value="2"/>
</dbReference>
<dbReference type="PANTHER" id="PTHR10353:SF209">
    <property type="entry name" value="GALACTOLIPID GALACTOSYLTRANSFERASE SFR2, CHLOROPLASTIC"/>
    <property type="match status" value="1"/>
</dbReference>
<name>A0A6J5ZRP4_9ZZZZ</name>
<dbReference type="Gene3D" id="3.20.20.80">
    <property type="entry name" value="Glycosidases"/>
    <property type="match status" value="1"/>
</dbReference>
<gene>
    <name evidence="4" type="ORF">UFOPK3522_01098</name>
</gene>
<dbReference type="InterPro" id="IPR033132">
    <property type="entry name" value="GH_1_N_CS"/>
</dbReference>
<dbReference type="PROSITE" id="PS00653">
    <property type="entry name" value="GLYCOSYL_HYDROL_F1_2"/>
    <property type="match status" value="1"/>
</dbReference>
<dbReference type="GO" id="GO:0008422">
    <property type="term" value="F:beta-glucosidase activity"/>
    <property type="evidence" value="ECO:0007669"/>
    <property type="project" value="TreeGrafter"/>
</dbReference>
<comment type="similarity">
    <text evidence="1">Belongs to the glycosyl hydrolase 1 family.</text>
</comment>
<evidence type="ECO:0000256" key="2">
    <source>
        <dbReference type="ARBA" id="ARBA00022801"/>
    </source>
</evidence>
<accession>A0A6J5ZRP4</accession>